<protein>
    <submittedName>
        <fullName evidence="1">Uncharacterized protein</fullName>
    </submittedName>
</protein>
<comment type="caution">
    <text evidence="1">The sequence shown here is derived from an EMBL/GenBank/DDBJ whole genome shotgun (WGS) entry which is preliminary data.</text>
</comment>
<sequence>MVESRGFLKEFEISFVLGLLVQMRMMMISSHRPSSDFPQLEHWPNDNERLMVRPPH</sequence>
<keyword evidence="2" id="KW-1185">Reference proteome</keyword>
<dbReference type="AlphaFoldDB" id="A0A392PSW3"/>
<reference evidence="1 2" key="1">
    <citation type="journal article" date="2018" name="Front. Plant Sci.">
        <title>Red Clover (Trifolium pratense) and Zigzag Clover (T. medium) - A Picture of Genomic Similarities and Differences.</title>
        <authorList>
            <person name="Dluhosova J."/>
            <person name="Istvanek J."/>
            <person name="Nedelnik J."/>
            <person name="Repkova J."/>
        </authorList>
    </citation>
    <scope>NUCLEOTIDE SEQUENCE [LARGE SCALE GENOMIC DNA]</scope>
    <source>
        <strain evidence="2">cv. 10/8</strain>
        <tissue evidence="1">Leaf</tissue>
    </source>
</reference>
<evidence type="ECO:0000313" key="2">
    <source>
        <dbReference type="Proteomes" id="UP000265520"/>
    </source>
</evidence>
<proteinExistence type="predicted"/>
<evidence type="ECO:0000313" key="1">
    <source>
        <dbReference type="EMBL" id="MCI14540.1"/>
    </source>
</evidence>
<dbReference type="Proteomes" id="UP000265520">
    <property type="component" value="Unassembled WGS sequence"/>
</dbReference>
<accession>A0A392PSW3</accession>
<name>A0A392PSW3_9FABA</name>
<dbReference type="EMBL" id="LXQA010092811">
    <property type="protein sequence ID" value="MCI14540.1"/>
    <property type="molecule type" value="Genomic_DNA"/>
</dbReference>
<organism evidence="1 2">
    <name type="scientific">Trifolium medium</name>
    <dbReference type="NCBI Taxonomy" id="97028"/>
    <lineage>
        <taxon>Eukaryota</taxon>
        <taxon>Viridiplantae</taxon>
        <taxon>Streptophyta</taxon>
        <taxon>Embryophyta</taxon>
        <taxon>Tracheophyta</taxon>
        <taxon>Spermatophyta</taxon>
        <taxon>Magnoliopsida</taxon>
        <taxon>eudicotyledons</taxon>
        <taxon>Gunneridae</taxon>
        <taxon>Pentapetalae</taxon>
        <taxon>rosids</taxon>
        <taxon>fabids</taxon>
        <taxon>Fabales</taxon>
        <taxon>Fabaceae</taxon>
        <taxon>Papilionoideae</taxon>
        <taxon>50 kb inversion clade</taxon>
        <taxon>NPAAA clade</taxon>
        <taxon>Hologalegina</taxon>
        <taxon>IRL clade</taxon>
        <taxon>Trifolieae</taxon>
        <taxon>Trifolium</taxon>
    </lineage>
</organism>